<feature type="domain" description="Tetrapyrrole methylase" evidence="6">
    <location>
        <begin position="6"/>
        <end position="219"/>
    </location>
</feature>
<dbReference type="CDD" id="cd11643">
    <property type="entry name" value="Precorrin-6A-synthase"/>
    <property type="match status" value="1"/>
</dbReference>
<evidence type="ECO:0000256" key="2">
    <source>
        <dbReference type="ARBA" id="ARBA00022573"/>
    </source>
</evidence>
<dbReference type="PIRSF" id="PIRSF036525">
    <property type="entry name" value="CobF"/>
    <property type="match status" value="1"/>
</dbReference>
<comment type="pathway">
    <text evidence="1">Cofactor biosynthesis; adenosylcobalamin biosynthesis.</text>
</comment>
<keyword evidence="4" id="KW-0808">Transferase</keyword>
<dbReference type="InterPro" id="IPR014776">
    <property type="entry name" value="4pyrrole_Mease_sub2"/>
</dbReference>
<dbReference type="SUPFAM" id="SSF53790">
    <property type="entry name" value="Tetrapyrrole methylase"/>
    <property type="match status" value="1"/>
</dbReference>
<dbReference type="NCBIfam" id="TIGR02434">
    <property type="entry name" value="CobF"/>
    <property type="match status" value="1"/>
</dbReference>
<keyword evidence="3" id="KW-0489">Methyltransferase</keyword>
<protein>
    <submittedName>
        <fullName evidence="7">Unannotated protein</fullName>
    </submittedName>
</protein>
<dbReference type="Gene3D" id="3.30.950.10">
    <property type="entry name" value="Methyltransferase, Cobalt-precorrin-4 Transmethylase, Domain 2"/>
    <property type="match status" value="1"/>
</dbReference>
<evidence type="ECO:0000256" key="1">
    <source>
        <dbReference type="ARBA" id="ARBA00004953"/>
    </source>
</evidence>
<dbReference type="PANTHER" id="PTHR43467">
    <property type="entry name" value="COBALT-PRECORRIN-2 C(20)-METHYLTRANSFERASE"/>
    <property type="match status" value="1"/>
</dbReference>
<keyword evidence="5" id="KW-0949">S-adenosyl-L-methionine</keyword>
<dbReference type="InterPro" id="IPR035996">
    <property type="entry name" value="4pyrrol_Methylase_sf"/>
</dbReference>
<dbReference type="PANTHER" id="PTHR43467:SF1">
    <property type="entry name" value="PRECORRIN-6A SYNTHASE [DEACETYLATING]"/>
    <property type="match status" value="1"/>
</dbReference>
<dbReference type="InterPro" id="IPR014777">
    <property type="entry name" value="4pyrrole_Mease_sub1"/>
</dbReference>
<dbReference type="EMBL" id="CAEZXR010000188">
    <property type="protein sequence ID" value="CAB4713651.1"/>
    <property type="molecule type" value="Genomic_DNA"/>
</dbReference>
<dbReference type="AlphaFoldDB" id="A0A6J6QPB3"/>
<evidence type="ECO:0000313" key="7">
    <source>
        <dbReference type="EMBL" id="CAB4713651.1"/>
    </source>
</evidence>
<keyword evidence="2" id="KW-0169">Cobalamin biosynthesis</keyword>
<dbReference type="Gene3D" id="3.40.1010.10">
    <property type="entry name" value="Cobalt-precorrin-4 Transmethylase, Domain 1"/>
    <property type="match status" value="1"/>
</dbReference>
<dbReference type="InterPro" id="IPR012797">
    <property type="entry name" value="CobF"/>
</dbReference>
<evidence type="ECO:0000256" key="3">
    <source>
        <dbReference type="ARBA" id="ARBA00022603"/>
    </source>
</evidence>
<sequence>MTRRLRVVGIGMGPQHVTPEAAAAIASVDYVLAFGKSEDDPLLEVRREVCRRHGDPPVVVVADPPRERAESVVHDQAAYDDAVRGWHDERAAAYHAAIDQHPGDLALLVWGDPSLYDSTLRIVDDLVRRGLELDVDVVPGISSLQLLAARHRIVLHEVGGPVHVTSGRRLREAIAAGQRNVVAMLNRSLDLAGLDDWAIWWGANLGAPGEELAAGRVADVRGEIALARERARAVDGWVMDLFLIRAPGGGAA</sequence>
<proteinExistence type="predicted"/>
<evidence type="ECO:0000259" key="6">
    <source>
        <dbReference type="Pfam" id="PF00590"/>
    </source>
</evidence>
<dbReference type="Pfam" id="PF00590">
    <property type="entry name" value="TP_methylase"/>
    <property type="match status" value="1"/>
</dbReference>
<gene>
    <name evidence="7" type="ORF">UFOPK2579_01589</name>
</gene>
<dbReference type="InterPro" id="IPR000878">
    <property type="entry name" value="4pyrrol_Mease"/>
</dbReference>
<name>A0A6J6QPB3_9ZZZZ</name>
<organism evidence="7">
    <name type="scientific">freshwater metagenome</name>
    <dbReference type="NCBI Taxonomy" id="449393"/>
    <lineage>
        <taxon>unclassified sequences</taxon>
        <taxon>metagenomes</taxon>
        <taxon>ecological metagenomes</taxon>
    </lineage>
</organism>
<reference evidence="7" key="1">
    <citation type="submission" date="2020-05" db="EMBL/GenBank/DDBJ databases">
        <authorList>
            <person name="Chiriac C."/>
            <person name="Salcher M."/>
            <person name="Ghai R."/>
            <person name="Kavagutti S V."/>
        </authorList>
    </citation>
    <scope>NUCLEOTIDE SEQUENCE</scope>
</reference>
<accession>A0A6J6QPB3</accession>
<evidence type="ECO:0000256" key="4">
    <source>
        <dbReference type="ARBA" id="ARBA00022679"/>
    </source>
</evidence>
<dbReference type="GO" id="GO:0032259">
    <property type="term" value="P:methylation"/>
    <property type="evidence" value="ECO:0007669"/>
    <property type="project" value="UniProtKB-KW"/>
</dbReference>
<dbReference type="GO" id="GO:0043819">
    <property type="term" value="F:precorrin-6A synthase (deacetylating) activity"/>
    <property type="evidence" value="ECO:0007669"/>
    <property type="project" value="InterPro"/>
</dbReference>
<evidence type="ECO:0000256" key="5">
    <source>
        <dbReference type="ARBA" id="ARBA00022691"/>
    </source>
</evidence>
<dbReference type="GO" id="GO:0009236">
    <property type="term" value="P:cobalamin biosynthetic process"/>
    <property type="evidence" value="ECO:0007669"/>
    <property type="project" value="UniProtKB-KW"/>
</dbReference>